<keyword evidence="1" id="KW-0472">Membrane</keyword>
<keyword evidence="1" id="KW-0812">Transmembrane</keyword>
<keyword evidence="3" id="KW-1185">Reference proteome</keyword>
<reference evidence="2 3" key="1">
    <citation type="submission" date="2018-03" db="EMBL/GenBank/DDBJ databases">
        <title>The ancient ancestry and fast evolution of plastids.</title>
        <authorList>
            <person name="Moore K.R."/>
            <person name="Magnabosco C."/>
            <person name="Momper L."/>
            <person name="Gold D.A."/>
            <person name="Bosak T."/>
            <person name="Fournier G.P."/>
        </authorList>
    </citation>
    <scope>NUCLEOTIDE SEQUENCE [LARGE SCALE GENOMIC DNA]</scope>
    <source>
        <strain evidence="2 3">CCALA 037</strain>
    </source>
</reference>
<organism evidence="2 3">
    <name type="scientific">Chamaesiphon polymorphus CCALA 037</name>
    <dbReference type="NCBI Taxonomy" id="2107692"/>
    <lineage>
        <taxon>Bacteria</taxon>
        <taxon>Bacillati</taxon>
        <taxon>Cyanobacteriota</taxon>
        <taxon>Cyanophyceae</taxon>
        <taxon>Gomontiellales</taxon>
        <taxon>Chamaesiphonaceae</taxon>
        <taxon>Chamaesiphon</taxon>
    </lineage>
</organism>
<accession>A0A2T1G2G8</accession>
<proteinExistence type="predicted"/>
<protein>
    <submittedName>
        <fullName evidence="2">Uncharacterized protein</fullName>
    </submittedName>
</protein>
<evidence type="ECO:0000313" key="3">
    <source>
        <dbReference type="Proteomes" id="UP000238937"/>
    </source>
</evidence>
<dbReference type="AlphaFoldDB" id="A0A2T1G2G8"/>
<name>A0A2T1G2G8_9CYAN</name>
<dbReference type="Proteomes" id="UP000238937">
    <property type="component" value="Unassembled WGS sequence"/>
</dbReference>
<evidence type="ECO:0000256" key="1">
    <source>
        <dbReference type="SAM" id="Phobius"/>
    </source>
</evidence>
<keyword evidence="1" id="KW-1133">Transmembrane helix</keyword>
<evidence type="ECO:0000313" key="2">
    <source>
        <dbReference type="EMBL" id="PSB51449.1"/>
    </source>
</evidence>
<comment type="caution">
    <text evidence="2">The sequence shown here is derived from an EMBL/GenBank/DDBJ whole genome shotgun (WGS) entry which is preliminary data.</text>
</comment>
<gene>
    <name evidence="2" type="ORF">C7B77_21595</name>
</gene>
<feature type="transmembrane region" description="Helical" evidence="1">
    <location>
        <begin position="76"/>
        <end position="94"/>
    </location>
</feature>
<sequence length="99" mass="10529">MKKTIGVLCLAIFLTSLGWKLAQGLMTVKSEPSLVDIGYLQVRDGSVLEFKNGRATIISGSGQYSIESPVSHKIDLGIYLAASAACLFAAIALLKKEKA</sequence>
<dbReference type="EMBL" id="PVWO01000358">
    <property type="protein sequence ID" value="PSB51449.1"/>
    <property type="molecule type" value="Genomic_DNA"/>
</dbReference>
<dbReference type="RefSeq" id="WP_106309705.1">
    <property type="nucleotide sequence ID" value="NZ_PVWO01000358.1"/>
</dbReference>